<evidence type="ECO:0000313" key="5">
    <source>
        <dbReference type="EMBL" id="BAU31053.1"/>
    </source>
</evidence>
<dbReference type="GO" id="GO:0000166">
    <property type="term" value="F:nucleotide binding"/>
    <property type="evidence" value="ECO:0007669"/>
    <property type="project" value="InterPro"/>
</dbReference>
<dbReference type="Gene3D" id="3.30.360.10">
    <property type="entry name" value="Dihydrodipicolinate Reductase, domain 2"/>
    <property type="match status" value="1"/>
</dbReference>
<feature type="domain" description="GFO/IDH/MocA-like oxidoreductase" evidence="4">
    <location>
        <begin position="132"/>
        <end position="255"/>
    </location>
</feature>
<sequence length="336" mass="35106">MSRGLRWGLIGTSDIAQTRVIGAIRACGGAVEIVHSSSADRAATYAHANGIPAGTSDLPALLAAEIDAVYISTTNDLHHPQSMAALAAGKHVLCEKPLAITIRDAREMIETAAERGLVLAANHHLPGSPLHAAARDLVRSGRIGTVLSARVHHAVLLPERLRGWRVESAAPGSGVIADITCHDASVLNPLLGRPRRVAALSAHQGQWNAGAEDAVMTVIEYEGSAGERILAQTHDAFTVEFDRTSLTIHGTLGSIHISDAMTQDTHGTVTLTTATGVELIPVDTSRDLYEIIIDAFTAAIAGHGQPTASGEDGLAALRVALAAQESARTGRMVGMD</sequence>
<dbReference type="Proteomes" id="UP000218965">
    <property type="component" value="Chromosome"/>
</dbReference>
<dbReference type="GO" id="GO:0016491">
    <property type="term" value="F:oxidoreductase activity"/>
    <property type="evidence" value="ECO:0007669"/>
    <property type="project" value="UniProtKB-KW"/>
</dbReference>
<dbReference type="InterPro" id="IPR000683">
    <property type="entry name" value="Gfo/Idh/MocA-like_OxRdtase_N"/>
</dbReference>
<name>A0A0U5BRT6_9MICO</name>
<organism evidence="5 6">
    <name type="scientific">Microcella alkaliphila</name>
    <dbReference type="NCBI Taxonomy" id="279828"/>
    <lineage>
        <taxon>Bacteria</taxon>
        <taxon>Bacillati</taxon>
        <taxon>Actinomycetota</taxon>
        <taxon>Actinomycetes</taxon>
        <taxon>Micrococcales</taxon>
        <taxon>Microbacteriaceae</taxon>
        <taxon>Microcella</taxon>
    </lineage>
</organism>
<dbReference type="KEGG" id="malk:MalAC0309_0175"/>
<dbReference type="AlphaFoldDB" id="A0A0U5BRT6"/>
<dbReference type="EMBL" id="AP017315">
    <property type="protein sequence ID" value="BAU31053.1"/>
    <property type="molecule type" value="Genomic_DNA"/>
</dbReference>
<evidence type="ECO:0000259" key="4">
    <source>
        <dbReference type="Pfam" id="PF22725"/>
    </source>
</evidence>
<dbReference type="PANTHER" id="PTHR43818">
    <property type="entry name" value="BCDNA.GH03377"/>
    <property type="match status" value="1"/>
</dbReference>
<evidence type="ECO:0000313" key="6">
    <source>
        <dbReference type="Proteomes" id="UP000218965"/>
    </source>
</evidence>
<evidence type="ECO:0000256" key="2">
    <source>
        <dbReference type="ARBA" id="ARBA00023027"/>
    </source>
</evidence>
<evidence type="ECO:0000259" key="3">
    <source>
        <dbReference type="Pfam" id="PF01408"/>
    </source>
</evidence>
<accession>A0A0U5BRT6</accession>
<dbReference type="SUPFAM" id="SSF51735">
    <property type="entry name" value="NAD(P)-binding Rossmann-fold domains"/>
    <property type="match status" value="1"/>
</dbReference>
<dbReference type="InterPro" id="IPR055170">
    <property type="entry name" value="GFO_IDH_MocA-like_dom"/>
</dbReference>
<dbReference type="InterPro" id="IPR050463">
    <property type="entry name" value="Gfo/Idh/MocA_oxidrdct_glycsds"/>
</dbReference>
<dbReference type="RefSeq" id="WP_096423248.1">
    <property type="nucleotide sequence ID" value="NZ_AP017315.1"/>
</dbReference>
<dbReference type="Pfam" id="PF01408">
    <property type="entry name" value="GFO_IDH_MocA"/>
    <property type="match status" value="1"/>
</dbReference>
<keyword evidence="2" id="KW-0520">NAD</keyword>
<dbReference type="PANTHER" id="PTHR43818:SF11">
    <property type="entry name" value="BCDNA.GH03377"/>
    <property type="match status" value="1"/>
</dbReference>
<dbReference type="Pfam" id="PF22725">
    <property type="entry name" value="GFO_IDH_MocA_C3"/>
    <property type="match status" value="1"/>
</dbReference>
<gene>
    <name evidence="5" type="ORF">MalAC0309_0175</name>
</gene>
<dbReference type="SUPFAM" id="SSF55347">
    <property type="entry name" value="Glyceraldehyde-3-phosphate dehydrogenase-like, C-terminal domain"/>
    <property type="match status" value="1"/>
</dbReference>
<evidence type="ECO:0000256" key="1">
    <source>
        <dbReference type="ARBA" id="ARBA00023002"/>
    </source>
</evidence>
<feature type="domain" description="Gfo/Idh/MocA-like oxidoreductase N-terminal" evidence="3">
    <location>
        <begin position="5"/>
        <end position="123"/>
    </location>
</feature>
<reference evidence="5 6" key="2">
    <citation type="submission" date="2016-01" db="EMBL/GenBank/DDBJ databases">
        <title>Microcella alkaliphila JAM AC0309 whole genome shotgun sequence.</title>
        <authorList>
            <person name="Kurata A."/>
            <person name="Hirose Y."/>
            <person name="Kishimoto N."/>
            <person name="Kobayashi T."/>
        </authorList>
    </citation>
    <scope>NUCLEOTIDE SEQUENCE [LARGE SCALE GENOMIC DNA]</scope>
    <source>
        <strain evidence="5 6">JAM AC0309</strain>
    </source>
</reference>
<keyword evidence="1" id="KW-0560">Oxidoreductase</keyword>
<dbReference type="OrthoDB" id="9792085at2"/>
<proteinExistence type="predicted"/>
<protein>
    <submittedName>
        <fullName evidence="5">Oxidoreductase domain-containing protein</fullName>
    </submittedName>
</protein>
<reference evidence="6" key="1">
    <citation type="submission" date="2015-12" db="EMBL/GenBank/DDBJ databases">
        <authorList>
            <person name="Shamseldin A."/>
            <person name="Moawad H."/>
            <person name="Abd El-Rahim W.M."/>
            <person name="Sadowsky M.J."/>
        </authorList>
    </citation>
    <scope>NUCLEOTIDE SEQUENCE [LARGE SCALE GENOMIC DNA]</scope>
    <source>
        <strain evidence="6">JAM AC0309</strain>
    </source>
</reference>
<dbReference type="Gene3D" id="3.40.50.720">
    <property type="entry name" value="NAD(P)-binding Rossmann-like Domain"/>
    <property type="match status" value="1"/>
</dbReference>
<dbReference type="InterPro" id="IPR036291">
    <property type="entry name" value="NAD(P)-bd_dom_sf"/>
</dbReference>